<dbReference type="PANTHER" id="PTHR20905:SF1">
    <property type="entry name" value="AT07410P-RELATED"/>
    <property type="match status" value="1"/>
</dbReference>
<dbReference type="RefSeq" id="XP_015518579.2">
    <property type="nucleotide sequence ID" value="XM_015663093.2"/>
</dbReference>
<dbReference type="InterPro" id="IPR000182">
    <property type="entry name" value="GNAT_dom"/>
</dbReference>
<dbReference type="PROSITE" id="PS51186">
    <property type="entry name" value="GNAT"/>
    <property type="match status" value="1"/>
</dbReference>
<dbReference type="Pfam" id="PF00583">
    <property type="entry name" value="Acetyltransf_1"/>
    <property type="match status" value="1"/>
</dbReference>
<dbReference type="PANTHER" id="PTHR20905">
    <property type="entry name" value="N-ACETYLTRANSFERASE-RELATED"/>
    <property type="match status" value="1"/>
</dbReference>
<keyword evidence="2" id="KW-1185">Reference proteome</keyword>
<feature type="domain" description="N-acetyltransferase" evidence="1">
    <location>
        <begin position="91"/>
        <end position="242"/>
    </location>
</feature>
<dbReference type="OrthoDB" id="41532at2759"/>
<dbReference type="KEGG" id="nlo:107223418"/>
<dbReference type="CDD" id="cd04301">
    <property type="entry name" value="NAT_SF"/>
    <property type="match status" value="1"/>
</dbReference>
<sequence>MEAQLVAKMQTTTLRNNDKHQTDFAKDAPRISRYSLADKASSRGGMDYHFRIITAEDKENVLKFLRRFFFRDEPLNHSIQLIPDGENSTCVELEDYSMSSIDDNLSMMAVSSSGEIIGVLLNGVMEPPKEGEPEYVTNCANPKFKKILKLLSHVDTKAGLAKKFPDQRILELRIVSVDGTWRGRGVAKALVERTENLAKDLGFDVLRCDCSSFYSGKLCQRLGFETTYALPYAEYVDEDGKPVFTPSDPHAAIVTYIKKI</sequence>
<protein>
    <submittedName>
        <fullName evidence="3">Arylalkylamine N-acetyltransferase 1</fullName>
    </submittedName>
</protein>
<dbReference type="GeneID" id="107223418"/>
<dbReference type="SUPFAM" id="SSF55729">
    <property type="entry name" value="Acyl-CoA N-acyltransferases (Nat)"/>
    <property type="match status" value="1"/>
</dbReference>
<dbReference type="AlphaFoldDB" id="A0A6J0BW64"/>
<evidence type="ECO:0000313" key="3">
    <source>
        <dbReference type="RefSeq" id="XP_015518579.2"/>
    </source>
</evidence>
<organism evidence="3">
    <name type="scientific">Neodiprion lecontei</name>
    <name type="common">Redheaded pine sawfly</name>
    <dbReference type="NCBI Taxonomy" id="441921"/>
    <lineage>
        <taxon>Eukaryota</taxon>
        <taxon>Metazoa</taxon>
        <taxon>Ecdysozoa</taxon>
        <taxon>Arthropoda</taxon>
        <taxon>Hexapoda</taxon>
        <taxon>Insecta</taxon>
        <taxon>Pterygota</taxon>
        <taxon>Neoptera</taxon>
        <taxon>Endopterygota</taxon>
        <taxon>Hymenoptera</taxon>
        <taxon>Tenthredinoidea</taxon>
        <taxon>Diprionidae</taxon>
        <taxon>Diprioninae</taxon>
        <taxon>Neodiprion</taxon>
    </lineage>
</organism>
<gene>
    <name evidence="3" type="primary">LOC107223418</name>
</gene>
<dbReference type="Proteomes" id="UP000829291">
    <property type="component" value="Chromosome 6"/>
</dbReference>
<proteinExistence type="predicted"/>
<name>A0A6J0BW64_NEOLC</name>
<dbReference type="InterPro" id="IPR016181">
    <property type="entry name" value="Acyl_CoA_acyltransferase"/>
</dbReference>
<dbReference type="FunCoup" id="A0A6J0BW64">
    <property type="interactions" value="18"/>
</dbReference>
<dbReference type="GO" id="GO:0004059">
    <property type="term" value="F:aralkylamine N-acetyltransferase activity"/>
    <property type="evidence" value="ECO:0007669"/>
    <property type="project" value="UniProtKB-EC"/>
</dbReference>
<dbReference type="InParanoid" id="A0A6J0BW64"/>
<dbReference type="Gene3D" id="3.40.630.30">
    <property type="match status" value="1"/>
</dbReference>
<evidence type="ECO:0000313" key="2">
    <source>
        <dbReference type="Proteomes" id="UP000829291"/>
    </source>
</evidence>
<reference evidence="3" key="1">
    <citation type="submission" date="2025-08" db="UniProtKB">
        <authorList>
            <consortium name="RefSeq"/>
        </authorList>
    </citation>
    <scope>IDENTIFICATION</scope>
    <source>
        <tissue evidence="3">Thorax and Abdomen</tissue>
    </source>
</reference>
<accession>A0A6J0BW64</accession>
<evidence type="ECO:0000259" key="1">
    <source>
        <dbReference type="PROSITE" id="PS51186"/>
    </source>
</evidence>